<dbReference type="PANTHER" id="PTHR46513:SF13">
    <property type="entry name" value="EGF-LIKE DOMAIN-CONTAINING PROTEIN"/>
    <property type="match status" value="1"/>
</dbReference>
<proteinExistence type="predicted"/>
<dbReference type="SUPFAM" id="SSF63825">
    <property type="entry name" value="YWTD domain"/>
    <property type="match status" value="1"/>
</dbReference>
<dbReference type="Gene3D" id="2.120.10.30">
    <property type="entry name" value="TolB, C-terminal domain"/>
    <property type="match status" value="2"/>
</dbReference>
<evidence type="ECO:0000256" key="1">
    <source>
        <dbReference type="ARBA" id="ARBA00022536"/>
    </source>
</evidence>
<dbReference type="Proteomes" id="UP000648187">
    <property type="component" value="Unassembled WGS sequence"/>
</dbReference>
<keyword evidence="5" id="KW-1185">Reference proteome</keyword>
<reference evidence="4" key="1">
    <citation type="submission" date="2020-08" db="EMBL/GenBank/DDBJ databases">
        <title>Spodoptera exigua strain:BAW_Kor-Di-RS1 Genome sequencing and assembly.</title>
        <authorList>
            <person name="Kim J."/>
            <person name="Nam H.Y."/>
            <person name="Kwon M."/>
            <person name="Choi J.H."/>
            <person name="Cho S.R."/>
            <person name="Kim G.-H."/>
        </authorList>
    </citation>
    <scope>NUCLEOTIDE SEQUENCE</scope>
    <source>
        <strain evidence="4">BAW_Kor-Di-RS1</strain>
        <tissue evidence="4">Whole-body</tissue>
    </source>
</reference>
<gene>
    <name evidence="4" type="ORF">HW555_012024</name>
</gene>
<dbReference type="PROSITE" id="PS51120">
    <property type="entry name" value="LDLRB"/>
    <property type="match status" value="2"/>
</dbReference>
<feature type="repeat" description="LDL-receptor class B" evidence="3">
    <location>
        <begin position="146"/>
        <end position="188"/>
    </location>
</feature>
<dbReference type="SMART" id="SM00135">
    <property type="entry name" value="LY"/>
    <property type="match status" value="3"/>
</dbReference>
<keyword evidence="1" id="KW-0245">EGF-like domain</keyword>
<keyword evidence="2" id="KW-0677">Repeat</keyword>
<name>A0A835G7G6_SPOEX</name>
<dbReference type="EMBL" id="JACKWZ010000398">
    <property type="protein sequence ID" value="KAF9408214.1"/>
    <property type="molecule type" value="Genomic_DNA"/>
</dbReference>
<comment type="caution">
    <text evidence="4">The sequence shown here is derived from an EMBL/GenBank/DDBJ whole genome shotgun (WGS) entry which is preliminary data.</text>
</comment>
<feature type="repeat" description="LDL-receptor class B" evidence="3">
    <location>
        <begin position="189"/>
        <end position="235"/>
    </location>
</feature>
<accession>A0A835G7G6</accession>
<evidence type="ECO:0000313" key="4">
    <source>
        <dbReference type="EMBL" id="KAF9408214.1"/>
    </source>
</evidence>
<dbReference type="InterPro" id="IPR050778">
    <property type="entry name" value="Cueball_EGF_LRP_Nidogen"/>
</dbReference>
<dbReference type="InterPro" id="IPR011042">
    <property type="entry name" value="6-blade_b-propeller_TolB-like"/>
</dbReference>
<evidence type="ECO:0000313" key="5">
    <source>
        <dbReference type="Proteomes" id="UP000648187"/>
    </source>
</evidence>
<sequence length="297" mass="32381">MTSQELVAIAALGGALYLPVWRNSSLLAGARSVALDARPTAALAFHRARQPRSAHPCAAHNGGCAQLCFPAYEGGAARARCACRHGWRLAGRGACDRVHEDAFLLLARGAPPLVQALALRPRGWEAAAPATDAARPTAADADTRDHYLYYCDVHRYEIVRQRLDGSGREVFAGSDVDNCEGLAVDWMGRNLYWTDAALGTVSAARLDAPGVRRVLVRDADYLHYHPRAITLHPANGCDTYLNRVERLELRSGRRQLVTSDAVKPYGLALYEGQYSANVSLLSMQRSIYILYGPGRIV</sequence>
<dbReference type="InterPro" id="IPR000033">
    <property type="entry name" value="LDLR_classB_rpt"/>
</dbReference>
<dbReference type="AlphaFoldDB" id="A0A835G7G6"/>
<protein>
    <submittedName>
        <fullName evidence="4">Uncharacterized protein</fullName>
    </submittedName>
</protein>
<organism evidence="4 5">
    <name type="scientific">Spodoptera exigua</name>
    <name type="common">Beet armyworm</name>
    <name type="synonym">Noctua fulgens</name>
    <dbReference type="NCBI Taxonomy" id="7107"/>
    <lineage>
        <taxon>Eukaryota</taxon>
        <taxon>Metazoa</taxon>
        <taxon>Ecdysozoa</taxon>
        <taxon>Arthropoda</taxon>
        <taxon>Hexapoda</taxon>
        <taxon>Insecta</taxon>
        <taxon>Pterygota</taxon>
        <taxon>Neoptera</taxon>
        <taxon>Endopterygota</taxon>
        <taxon>Lepidoptera</taxon>
        <taxon>Glossata</taxon>
        <taxon>Ditrysia</taxon>
        <taxon>Noctuoidea</taxon>
        <taxon>Noctuidae</taxon>
        <taxon>Amphipyrinae</taxon>
        <taxon>Spodoptera</taxon>
    </lineage>
</organism>
<dbReference type="Pfam" id="PF00058">
    <property type="entry name" value="Ldl_recept_b"/>
    <property type="match status" value="1"/>
</dbReference>
<evidence type="ECO:0000256" key="2">
    <source>
        <dbReference type="ARBA" id="ARBA00022737"/>
    </source>
</evidence>
<evidence type="ECO:0000256" key="3">
    <source>
        <dbReference type="PROSITE-ProRule" id="PRU00461"/>
    </source>
</evidence>
<dbReference type="PANTHER" id="PTHR46513">
    <property type="entry name" value="VITELLOGENIN RECEPTOR-LIKE PROTEIN-RELATED-RELATED"/>
    <property type="match status" value="1"/>
</dbReference>